<evidence type="ECO:0000256" key="17">
    <source>
        <dbReference type="HAMAP-Rule" id="MF_00047"/>
    </source>
</evidence>
<evidence type="ECO:0000256" key="5">
    <source>
        <dbReference type="ARBA" id="ARBA00012216"/>
    </source>
</evidence>
<evidence type="ECO:0000256" key="7">
    <source>
        <dbReference type="ARBA" id="ARBA00022598"/>
    </source>
</evidence>
<dbReference type="AlphaFoldDB" id="A0A8J3CKT0"/>
<organism evidence="22 23">
    <name type="scientific">Formosimonas limnophila</name>
    <dbReference type="NCBI Taxonomy" id="1384487"/>
    <lineage>
        <taxon>Bacteria</taxon>
        <taxon>Pseudomonadati</taxon>
        <taxon>Pseudomonadota</taxon>
        <taxon>Betaproteobacteria</taxon>
        <taxon>Burkholderiales</taxon>
        <taxon>Burkholderiaceae</taxon>
        <taxon>Formosimonas</taxon>
    </lineage>
</organism>
<feature type="binding site" evidence="19">
    <location>
        <position position="278"/>
    </location>
    <ligand>
        <name>Mg(2+)</name>
        <dbReference type="ChEBI" id="CHEBI:18420"/>
        <label>1</label>
    </ligand>
</feature>
<proteinExistence type="inferred from homology"/>
<evidence type="ECO:0000256" key="3">
    <source>
        <dbReference type="ARBA" id="ARBA00004496"/>
    </source>
</evidence>
<evidence type="ECO:0000259" key="21">
    <source>
        <dbReference type="PROSITE" id="PS50975"/>
    </source>
</evidence>
<dbReference type="SUPFAM" id="SSF52440">
    <property type="entry name" value="PreATP-grasp domain"/>
    <property type="match status" value="1"/>
</dbReference>
<evidence type="ECO:0000256" key="4">
    <source>
        <dbReference type="ARBA" id="ARBA00010871"/>
    </source>
</evidence>
<dbReference type="PROSITE" id="PS00843">
    <property type="entry name" value="DALA_DALA_LIGASE_1"/>
    <property type="match status" value="1"/>
</dbReference>
<dbReference type="SUPFAM" id="SSF56059">
    <property type="entry name" value="Glutathione synthetase ATP-binding domain-like"/>
    <property type="match status" value="1"/>
</dbReference>
<dbReference type="InterPro" id="IPR011127">
    <property type="entry name" value="Dala_Dala_lig_N"/>
</dbReference>
<evidence type="ECO:0000256" key="11">
    <source>
        <dbReference type="ARBA" id="ARBA00022842"/>
    </source>
</evidence>
<dbReference type="NCBIfam" id="NF002378">
    <property type="entry name" value="PRK01372.1"/>
    <property type="match status" value="1"/>
</dbReference>
<dbReference type="InterPro" id="IPR011761">
    <property type="entry name" value="ATP-grasp"/>
</dbReference>
<dbReference type="GO" id="GO:0071555">
    <property type="term" value="P:cell wall organization"/>
    <property type="evidence" value="ECO:0007669"/>
    <property type="project" value="UniProtKB-KW"/>
</dbReference>
<dbReference type="NCBIfam" id="TIGR01205">
    <property type="entry name" value="D_ala_D_alaTIGR"/>
    <property type="match status" value="1"/>
</dbReference>
<dbReference type="GO" id="GO:0008716">
    <property type="term" value="F:D-alanine-D-alanine ligase activity"/>
    <property type="evidence" value="ECO:0007669"/>
    <property type="project" value="UniProtKB-UniRule"/>
</dbReference>
<feature type="binding site" evidence="19">
    <location>
        <position position="278"/>
    </location>
    <ligand>
        <name>Mg(2+)</name>
        <dbReference type="ChEBI" id="CHEBI:18420"/>
        <label>2</label>
    </ligand>
</feature>
<evidence type="ECO:0000256" key="15">
    <source>
        <dbReference type="ARBA" id="ARBA00023316"/>
    </source>
</evidence>
<accession>A0A8J3CKT0</accession>
<reference evidence="22" key="2">
    <citation type="submission" date="2020-09" db="EMBL/GenBank/DDBJ databases">
        <authorList>
            <person name="Sun Q."/>
            <person name="Kim S."/>
        </authorList>
    </citation>
    <scope>NUCLEOTIDE SEQUENCE</scope>
    <source>
        <strain evidence="22">KCTC 32501</strain>
    </source>
</reference>
<keyword evidence="9 20" id="KW-0547">Nucleotide-binding</keyword>
<keyword evidence="6 17" id="KW-0963">Cytoplasm</keyword>
<feature type="binding site" evidence="19">
    <location>
        <position position="280"/>
    </location>
    <ligand>
        <name>Mg(2+)</name>
        <dbReference type="ChEBI" id="CHEBI:18420"/>
        <label>2</label>
    </ligand>
</feature>
<comment type="cofactor">
    <cofactor evidence="1">
        <name>Mn(2+)</name>
        <dbReference type="ChEBI" id="CHEBI:29035"/>
    </cofactor>
</comment>
<dbReference type="InterPro" id="IPR011095">
    <property type="entry name" value="Dala_Dala_lig_C"/>
</dbReference>
<protein>
    <recommendedName>
        <fullName evidence="5 17">D-alanine--D-alanine ligase</fullName>
        <ecNumber evidence="5 17">6.3.2.4</ecNumber>
    </recommendedName>
    <alternativeName>
        <fullName evidence="17">D-Ala-D-Ala ligase</fullName>
    </alternativeName>
    <alternativeName>
        <fullName evidence="17">D-alanylalanine synthetase</fullName>
    </alternativeName>
</protein>
<evidence type="ECO:0000256" key="20">
    <source>
        <dbReference type="PROSITE-ProRule" id="PRU00409"/>
    </source>
</evidence>
<name>A0A8J3CKT0_9BURK</name>
<dbReference type="PROSITE" id="PS50975">
    <property type="entry name" value="ATP_GRASP"/>
    <property type="match status" value="1"/>
</dbReference>
<evidence type="ECO:0000256" key="6">
    <source>
        <dbReference type="ARBA" id="ARBA00022490"/>
    </source>
</evidence>
<evidence type="ECO:0000256" key="13">
    <source>
        <dbReference type="ARBA" id="ARBA00022984"/>
    </source>
</evidence>
<keyword evidence="12 17" id="KW-0133">Cell shape</keyword>
<sequence length="323" mass="34983">MTVEKKDLGKVAVLYGGVSAEREVSIKSGTMVHAALMAQGIDAHLFDTQDKSVFDLKTEGFDRAFIALHGRFGEDGTLQGALELLGIPYTGSGVLASALAMNKVRTKQVWLQSGLATPLYRVLPRGADVDAVTDEIVAELGLPMFVKPPHEGSSLGAGKVNSANELKAACELAWRYDTHALIEQCIEGRELTCAVLGSGVDTLSLPIVEIKAPSGDYNFHNKYNGNDTVYDCPAQVSPELTIEIQRMISDAYRALGCSGWGRGDVLLRTSDNKPYLLEMNTSPGMTDHSLVPMAARTFGISYEELVVRILCDARLHVQRPVKD</sequence>
<comment type="pathway">
    <text evidence="17">Cell wall biogenesis; peptidoglycan biosynthesis.</text>
</comment>
<dbReference type="InterPro" id="IPR016185">
    <property type="entry name" value="PreATP-grasp_dom_sf"/>
</dbReference>
<dbReference type="EMBL" id="BMZG01000005">
    <property type="protein sequence ID" value="GHA72518.1"/>
    <property type="molecule type" value="Genomic_DNA"/>
</dbReference>
<evidence type="ECO:0000313" key="22">
    <source>
        <dbReference type="EMBL" id="GHA72518.1"/>
    </source>
</evidence>
<dbReference type="FunFam" id="3.40.50.20:FF:000013">
    <property type="entry name" value="D-alanine--D-alanine ligase"/>
    <property type="match status" value="1"/>
</dbReference>
<evidence type="ECO:0000256" key="14">
    <source>
        <dbReference type="ARBA" id="ARBA00023211"/>
    </source>
</evidence>
<feature type="active site" evidence="18">
    <location>
        <position position="153"/>
    </location>
</feature>
<keyword evidence="14 19" id="KW-0464">Manganese</keyword>
<comment type="catalytic activity">
    <reaction evidence="16 17">
        <text>2 D-alanine + ATP = D-alanyl-D-alanine + ADP + phosphate + H(+)</text>
        <dbReference type="Rhea" id="RHEA:11224"/>
        <dbReference type="ChEBI" id="CHEBI:15378"/>
        <dbReference type="ChEBI" id="CHEBI:30616"/>
        <dbReference type="ChEBI" id="CHEBI:43474"/>
        <dbReference type="ChEBI" id="CHEBI:57416"/>
        <dbReference type="ChEBI" id="CHEBI:57822"/>
        <dbReference type="ChEBI" id="CHEBI:456216"/>
        <dbReference type="EC" id="6.3.2.4"/>
    </reaction>
</comment>
<dbReference type="Gene3D" id="3.40.50.20">
    <property type="match status" value="1"/>
</dbReference>
<keyword evidence="8 19" id="KW-0479">Metal-binding</keyword>
<dbReference type="GO" id="GO:0009252">
    <property type="term" value="P:peptidoglycan biosynthetic process"/>
    <property type="evidence" value="ECO:0007669"/>
    <property type="project" value="UniProtKB-UniRule"/>
</dbReference>
<dbReference type="GO" id="GO:0005524">
    <property type="term" value="F:ATP binding"/>
    <property type="evidence" value="ECO:0007669"/>
    <property type="project" value="UniProtKB-UniRule"/>
</dbReference>
<dbReference type="PANTHER" id="PTHR23132">
    <property type="entry name" value="D-ALANINE--D-ALANINE LIGASE"/>
    <property type="match status" value="1"/>
</dbReference>
<dbReference type="PIRSF" id="PIRSF039102">
    <property type="entry name" value="Ddl/VanB"/>
    <property type="match status" value="1"/>
</dbReference>
<evidence type="ECO:0000256" key="16">
    <source>
        <dbReference type="ARBA" id="ARBA00047614"/>
    </source>
</evidence>
<comment type="subcellular location">
    <subcellularLocation>
        <location evidence="3 17">Cytoplasm</location>
    </subcellularLocation>
</comment>
<dbReference type="Gene3D" id="3.30.470.20">
    <property type="entry name" value="ATP-grasp fold, B domain"/>
    <property type="match status" value="1"/>
</dbReference>
<dbReference type="GO" id="GO:0008360">
    <property type="term" value="P:regulation of cell shape"/>
    <property type="evidence" value="ECO:0007669"/>
    <property type="project" value="UniProtKB-KW"/>
</dbReference>
<comment type="caution">
    <text evidence="22">The sequence shown here is derived from an EMBL/GenBank/DDBJ whole genome shotgun (WGS) entry which is preliminary data.</text>
</comment>
<gene>
    <name evidence="17 22" type="primary">ddl</name>
    <name evidence="22" type="ORF">GCM10009007_11900</name>
</gene>
<dbReference type="Pfam" id="PF01820">
    <property type="entry name" value="Dala_Dala_lig_N"/>
    <property type="match status" value="1"/>
</dbReference>
<dbReference type="GO" id="GO:0046872">
    <property type="term" value="F:metal ion binding"/>
    <property type="evidence" value="ECO:0007669"/>
    <property type="project" value="UniProtKB-KW"/>
</dbReference>
<feature type="domain" description="ATP-grasp" evidence="21">
    <location>
        <begin position="107"/>
        <end position="311"/>
    </location>
</feature>
<dbReference type="InterPro" id="IPR000291">
    <property type="entry name" value="D-Ala_lig_Van_CS"/>
</dbReference>
<evidence type="ECO:0000256" key="2">
    <source>
        <dbReference type="ARBA" id="ARBA00003921"/>
    </source>
</evidence>
<evidence type="ECO:0000313" key="23">
    <source>
        <dbReference type="Proteomes" id="UP000614287"/>
    </source>
</evidence>
<keyword evidence="10 20" id="KW-0067">ATP-binding</keyword>
<evidence type="ECO:0000256" key="9">
    <source>
        <dbReference type="ARBA" id="ARBA00022741"/>
    </source>
</evidence>
<dbReference type="Gene3D" id="3.30.1490.20">
    <property type="entry name" value="ATP-grasp fold, A domain"/>
    <property type="match status" value="1"/>
</dbReference>
<dbReference type="GO" id="GO:0005829">
    <property type="term" value="C:cytosol"/>
    <property type="evidence" value="ECO:0007669"/>
    <property type="project" value="TreeGrafter"/>
</dbReference>
<comment type="similarity">
    <text evidence="4 17">Belongs to the D-alanine--D-alanine ligase family.</text>
</comment>
<dbReference type="UniPathway" id="UPA00219"/>
<dbReference type="InterPro" id="IPR013815">
    <property type="entry name" value="ATP_grasp_subdomain_1"/>
</dbReference>
<evidence type="ECO:0000256" key="18">
    <source>
        <dbReference type="PIRSR" id="PIRSR039102-1"/>
    </source>
</evidence>
<evidence type="ECO:0000256" key="12">
    <source>
        <dbReference type="ARBA" id="ARBA00022960"/>
    </source>
</evidence>
<feature type="active site" evidence="18">
    <location>
        <position position="289"/>
    </location>
</feature>
<keyword evidence="13 17" id="KW-0573">Peptidoglycan synthesis</keyword>
<dbReference type="InterPro" id="IPR005905">
    <property type="entry name" value="D_ala_D_ala"/>
</dbReference>
<evidence type="ECO:0000256" key="19">
    <source>
        <dbReference type="PIRSR" id="PIRSR039102-3"/>
    </source>
</evidence>
<dbReference type="Proteomes" id="UP000614287">
    <property type="component" value="Unassembled WGS sequence"/>
</dbReference>
<dbReference type="EC" id="6.3.2.4" evidence="5 17"/>
<dbReference type="Pfam" id="PF07478">
    <property type="entry name" value="Dala_Dala_lig_C"/>
    <property type="match status" value="1"/>
</dbReference>
<feature type="binding site" evidence="19">
    <location>
        <position position="264"/>
    </location>
    <ligand>
        <name>Mg(2+)</name>
        <dbReference type="ChEBI" id="CHEBI:18420"/>
        <label>1</label>
    </ligand>
</feature>
<evidence type="ECO:0000256" key="8">
    <source>
        <dbReference type="ARBA" id="ARBA00022723"/>
    </source>
</evidence>
<dbReference type="PANTHER" id="PTHR23132:SF23">
    <property type="entry name" value="D-ALANINE--D-ALANINE LIGASE B"/>
    <property type="match status" value="1"/>
</dbReference>
<feature type="active site" evidence="18">
    <location>
        <position position="21"/>
    </location>
</feature>
<evidence type="ECO:0000256" key="1">
    <source>
        <dbReference type="ARBA" id="ARBA00001936"/>
    </source>
</evidence>
<keyword evidence="11 19" id="KW-0460">Magnesium</keyword>
<keyword evidence="15 17" id="KW-0961">Cell wall biogenesis/degradation</keyword>
<dbReference type="HAMAP" id="MF_00047">
    <property type="entry name" value="Dala_Dala_lig"/>
    <property type="match status" value="1"/>
</dbReference>
<comment type="cofactor">
    <cofactor evidence="19">
        <name>Mg(2+)</name>
        <dbReference type="ChEBI" id="CHEBI:18420"/>
    </cofactor>
    <cofactor evidence="19">
        <name>Mn(2+)</name>
        <dbReference type="ChEBI" id="CHEBI:29035"/>
    </cofactor>
    <text evidence="19">Binds 2 magnesium or manganese ions per subunit.</text>
</comment>
<comment type="function">
    <text evidence="2 17">Cell wall formation.</text>
</comment>
<keyword evidence="23" id="KW-1185">Reference proteome</keyword>
<reference evidence="22" key="1">
    <citation type="journal article" date="2014" name="Int. J. Syst. Evol. Microbiol.">
        <title>Complete genome sequence of Corynebacterium casei LMG S-19264T (=DSM 44701T), isolated from a smear-ripened cheese.</title>
        <authorList>
            <consortium name="US DOE Joint Genome Institute (JGI-PGF)"/>
            <person name="Walter F."/>
            <person name="Albersmeier A."/>
            <person name="Kalinowski J."/>
            <person name="Ruckert C."/>
        </authorList>
    </citation>
    <scope>NUCLEOTIDE SEQUENCE</scope>
    <source>
        <strain evidence="22">KCTC 32501</strain>
    </source>
</reference>
<keyword evidence="7 17" id="KW-0436">Ligase</keyword>
<evidence type="ECO:0000256" key="10">
    <source>
        <dbReference type="ARBA" id="ARBA00022840"/>
    </source>
</evidence>